<dbReference type="Proteomes" id="UP000321935">
    <property type="component" value="Unassembled WGS sequence"/>
</dbReference>
<comment type="caution">
    <text evidence="2">The sequence shown here is derived from an EMBL/GenBank/DDBJ whole genome shotgun (WGS) entry which is preliminary data.</text>
</comment>
<dbReference type="RefSeq" id="WP_146921447.1">
    <property type="nucleotide sequence ID" value="NZ_VORW01000037.1"/>
</dbReference>
<dbReference type="Pfam" id="PF22560">
    <property type="entry name" value="GMT-wHTH"/>
    <property type="match status" value="1"/>
</dbReference>
<accession>A0A5C7A851</accession>
<evidence type="ECO:0000259" key="1">
    <source>
        <dbReference type="Pfam" id="PF22560"/>
    </source>
</evidence>
<dbReference type="InterPro" id="IPR031009">
    <property type="entry name" value="Tcm_partner"/>
</dbReference>
<evidence type="ECO:0000313" key="3">
    <source>
        <dbReference type="Proteomes" id="UP000321935"/>
    </source>
</evidence>
<protein>
    <submittedName>
        <fullName evidence="2">Three-Cys-motif partner protein TcmP</fullName>
    </submittedName>
</protein>
<name>A0A5C7A851_9BACT</name>
<dbReference type="OrthoDB" id="5318244at2"/>
<proteinExistence type="predicted"/>
<feature type="domain" description="GMT-like wHTH" evidence="1">
    <location>
        <begin position="269"/>
        <end position="342"/>
    </location>
</feature>
<dbReference type="AlphaFoldDB" id="A0A5C7A851"/>
<evidence type="ECO:0000313" key="2">
    <source>
        <dbReference type="EMBL" id="TXE01846.1"/>
    </source>
</evidence>
<dbReference type="EMBL" id="VORW01000037">
    <property type="protein sequence ID" value="TXE01846.1"/>
    <property type="molecule type" value="Genomic_DNA"/>
</dbReference>
<reference evidence="2 3" key="1">
    <citation type="submission" date="2019-08" db="EMBL/GenBank/DDBJ databases">
        <title>Genomes sequence of Algoriphagus aquimarinus ACAM450.</title>
        <authorList>
            <person name="Bowman J.P."/>
        </authorList>
    </citation>
    <scope>NUCLEOTIDE SEQUENCE [LARGE SCALE GENOMIC DNA]</scope>
    <source>
        <strain evidence="2 3">ACAM 450</strain>
    </source>
</reference>
<gene>
    <name evidence="2" type="primary">tcmP</name>
    <name evidence="2" type="ORF">ESV85_21890</name>
</gene>
<dbReference type="InterPro" id="IPR054339">
    <property type="entry name" value="GMT_wHTH"/>
</dbReference>
<dbReference type="NCBIfam" id="TIGR04474">
    <property type="entry name" value="tcm_partner"/>
    <property type="match status" value="1"/>
</dbReference>
<sequence>MAVKDLHDKPFDQGTLTKLEIFEKYTQAWIPVFTITKGPEIFIVDFFAGTGYDIDGVAGSPIRILSKILDFAPLLLKYKTTVILHLNEFKKSKLELLKEATTQYILAHPILKKVLKIDFTSLEFEKSFEREYPHIERLPALVFLDQNGVKFLNRTYLSKLEKTRVTDFLYFVSTSYLKRFRDTPEFKAMGIEMDFITKNPFRFIHQSLLDILRSWLPISSQLKLYPFTIKKPSGIYGLVFGASHPAAVVKFLEIAWKQNELNGSANFDIDEDLNKGQIDLFAGKMLTKKELFQRNLEEGVLSGEVKSNVEAFFFTLDRGHIPIHAKEVLDRLKKDKRVDYRSSSPLITYDNVCKNKLKQDYLLIKKR</sequence>
<organism evidence="2 3">
    <name type="scientific">Algoriphagus aquimarinus</name>
    <dbReference type="NCBI Taxonomy" id="237018"/>
    <lineage>
        <taxon>Bacteria</taxon>
        <taxon>Pseudomonadati</taxon>
        <taxon>Bacteroidota</taxon>
        <taxon>Cytophagia</taxon>
        <taxon>Cytophagales</taxon>
        <taxon>Cyclobacteriaceae</taxon>
        <taxon>Algoriphagus</taxon>
    </lineage>
</organism>